<dbReference type="Pfam" id="PF02822">
    <property type="entry name" value="Antistasin"/>
    <property type="match status" value="1"/>
</dbReference>
<dbReference type="InterPro" id="IPR050514">
    <property type="entry name" value="WAP_four-disulfide_core"/>
</dbReference>
<dbReference type="InterPro" id="IPR011061">
    <property type="entry name" value="Hirudin/antistatin"/>
</dbReference>
<feature type="domain" description="WAP" evidence="5">
    <location>
        <begin position="360"/>
        <end position="408"/>
    </location>
</feature>
<organism evidence="8">
    <name type="scientific">Onchocerca flexuosa</name>
    <dbReference type="NCBI Taxonomy" id="387005"/>
    <lineage>
        <taxon>Eukaryota</taxon>
        <taxon>Metazoa</taxon>
        <taxon>Ecdysozoa</taxon>
        <taxon>Nematoda</taxon>
        <taxon>Chromadorea</taxon>
        <taxon>Rhabditida</taxon>
        <taxon>Spirurina</taxon>
        <taxon>Spiruromorpha</taxon>
        <taxon>Filarioidea</taxon>
        <taxon>Onchocercidae</taxon>
        <taxon>Onchocerca</taxon>
    </lineage>
</organism>
<dbReference type="InterPro" id="IPR036857">
    <property type="entry name" value="Thyroglobulin_1_sf"/>
</dbReference>
<dbReference type="Gene3D" id="2.10.22.10">
    <property type="entry name" value="Antistasin, domain 1"/>
    <property type="match status" value="2"/>
</dbReference>
<dbReference type="InterPro" id="IPR008197">
    <property type="entry name" value="WAP_dom"/>
</dbReference>
<dbReference type="Proteomes" id="UP000267606">
    <property type="component" value="Unassembled WGS sequence"/>
</dbReference>
<dbReference type="SUPFAM" id="SSF57610">
    <property type="entry name" value="Thyroglobulin type-1 domain"/>
    <property type="match status" value="2"/>
</dbReference>
<gene>
    <name evidence="6" type="ORF">OFLC_LOCUS1249</name>
</gene>
<evidence type="ECO:0000259" key="5">
    <source>
        <dbReference type="PROSITE" id="PS51390"/>
    </source>
</evidence>
<dbReference type="Gene3D" id="4.10.75.10">
    <property type="entry name" value="Elafin-like"/>
    <property type="match status" value="3"/>
</dbReference>
<evidence type="ECO:0000256" key="1">
    <source>
        <dbReference type="ARBA" id="ARBA00023157"/>
    </source>
</evidence>
<dbReference type="STRING" id="387005.A0A183H189"/>
<dbReference type="SMART" id="SM00217">
    <property type="entry name" value="WAP"/>
    <property type="match status" value="3"/>
</dbReference>
<dbReference type="CDD" id="cd00191">
    <property type="entry name" value="TY"/>
    <property type="match status" value="1"/>
</dbReference>
<accession>A0A183H189</accession>
<protein>
    <submittedName>
        <fullName evidence="8">WAP four-disulfide core domain protein 8</fullName>
    </submittedName>
</protein>
<dbReference type="AlphaFoldDB" id="A0A183H189"/>
<dbReference type="EMBL" id="UZAJ01000560">
    <property type="protein sequence ID" value="VDO28848.1"/>
    <property type="molecule type" value="Genomic_DNA"/>
</dbReference>
<dbReference type="GO" id="GO:0004867">
    <property type="term" value="F:serine-type endopeptidase inhibitor activity"/>
    <property type="evidence" value="ECO:0007669"/>
    <property type="project" value="InterPro"/>
</dbReference>
<dbReference type="GO" id="GO:0045087">
    <property type="term" value="P:innate immune response"/>
    <property type="evidence" value="ECO:0007669"/>
    <property type="project" value="TreeGrafter"/>
</dbReference>
<proteinExistence type="predicted"/>
<dbReference type="GO" id="GO:0019731">
    <property type="term" value="P:antibacterial humoral response"/>
    <property type="evidence" value="ECO:0007669"/>
    <property type="project" value="TreeGrafter"/>
</dbReference>
<dbReference type="PROSITE" id="PS51252">
    <property type="entry name" value="ANTISTASIN"/>
    <property type="match status" value="1"/>
</dbReference>
<evidence type="ECO:0000313" key="7">
    <source>
        <dbReference type="Proteomes" id="UP000267606"/>
    </source>
</evidence>
<evidence type="ECO:0000313" key="6">
    <source>
        <dbReference type="EMBL" id="VDO28848.1"/>
    </source>
</evidence>
<evidence type="ECO:0000259" key="3">
    <source>
        <dbReference type="PROSITE" id="PS51162"/>
    </source>
</evidence>
<dbReference type="InterPro" id="IPR004094">
    <property type="entry name" value="Antistasin-like"/>
</dbReference>
<dbReference type="PROSITE" id="PS51162">
    <property type="entry name" value="THYROGLOBULIN_1_2"/>
    <property type="match status" value="1"/>
</dbReference>
<sequence>SQSSGNRIVVKPGECPHFFGRTCINQCNSDSECGSTLKCCSNGCGRECVVALDPQPLNSLGKENDRYSNRIGKYPPKNYIKNQNCVTECIYDKECPSIEKCCDSDCGRVCIPPEKATEQENEEFPLTASWTLKLKNYEIKLGPTFLLTITNCIHLITAISRLPGKTLINGYVPKCTIDGQFENIQCDDSFFGVLTKKALKLLGPKLQEKLAYRIAQRRDCGAKLCSKMCHFGIKTDNEGCPLDNCKCKDLCEEIFVFIGLLNPYPNGSPMTLSNGVTALCTHTNQRSPYRWCHQNGFNSFGFCYSLPKWVLHSGNRAPVLSQSSKSSKSECRIAQNKQNAVSMECMLKCMLDNTHIQGTKVQQIGKCPKISQHHDLGTCVIKCKIDQDCGSIKKCCTYNCSAVCLFPIEVAACLHEVITHEIFGYGRAPKCNGKGNYEQIQCDGSICYCVDTLNGNEIPATRTALQTKPSCSERRLDCEPFACSKICAYGFEITSKGCPLCECRTHLRDGKRETKFIVKLYANSVHTNIYEK</sequence>
<dbReference type="SMART" id="SM00211">
    <property type="entry name" value="TY"/>
    <property type="match status" value="1"/>
</dbReference>
<dbReference type="InterPro" id="IPR000716">
    <property type="entry name" value="Thyroglobulin_1"/>
</dbReference>
<name>A0A183H189_9BILA</name>
<dbReference type="PRINTS" id="PR00003">
    <property type="entry name" value="4DISULPHCORE"/>
</dbReference>
<keyword evidence="1" id="KW-1015">Disulfide bond</keyword>
<comment type="caution">
    <text evidence="2">Lacks conserved residue(s) required for the propagation of feature annotation.</text>
</comment>
<keyword evidence="7" id="KW-1185">Reference proteome</keyword>
<reference evidence="8" key="1">
    <citation type="submission" date="2016-06" db="UniProtKB">
        <authorList>
            <consortium name="WormBaseParasite"/>
        </authorList>
    </citation>
    <scope>IDENTIFICATION</scope>
</reference>
<dbReference type="SUPFAM" id="SSF57262">
    <property type="entry name" value="Leech antihemostatic proteins"/>
    <property type="match status" value="2"/>
</dbReference>
<dbReference type="GO" id="GO:0005615">
    <property type="term" value="C:extracellular space"/>
    <property type="evidence" value="ECO:0007669"/>
    <property type="project" value="TreeGrafter"/>
</dbReference>
<evidence type="ECO:0000259" key="4">
    <source>
        <dbReference type="PROSITE" id="PS51252"/>
    </source>
</evidence>
<dbReference type="Gene3D" id="4.10.800.10">
    <property type="entry name" value="Thyroglobulin type-1"/>
    <property type="match status" value="1"/>
</dbReference>
<feature type="domain" description="WAP" evidence="5">
    <location>
        <begin position="67"/>
        <end position="114"/>
    </location>
</feature>
<feature type="domain" description="Antistasin-like" evidence="4">
    <location>
        <begin position="478"/>
        <end position="503"/>
    </location>
</feature>
<evidence type="ECO:0000313" key="8">
    <source>
        <dbReference type="WBParaSite" id="OFLC_0000124801-mRNA-1"/>
    </source>
</evidence>
<dbReference type="Pfam" id="PF00086">
    <property type="entry name" value="Thyroglobulin_1"/>
    <property type="match status" value="1"/>
</dbReference>
<dbReference type="InterPro" id="IPR036645">
    <property type="entry name" value="Elafin-like_sf"/>
</dbReference>
<dbReference type="WBParaSite" id="OFLC_0000124801-mRNA-1">
    <property type="protein sequence ID" value="OFLC_0000124801-mRNA-1"/>
    <property type="gene ID" value="OFLC_0000124801"/>
</dbReference>
<dbReference type="Pfam" id="PF00095">
    <property type="entry name" value="WAP"/>
    <property type="match status" value="3"/>
</dbReference>
<dbReference type="PANTHER" id="PTHR19441">
    <property type="entry name" value="WHEY ACDIC PROTEIN WAP"/>
    <property type="match status" value="1"/>
</dbReference>
<dbReference type="PROSITE" id="PS51390">
    <property type="entry name" value="WAP"/>
    <property type="match status" value="3"/>
</dbReference>
<feature type="domain" description="Thyroglobulin type-1" evidence="3">
    <location>
        <begin position="410"/>
        <end position="471"/>
    </location>
</feature>
<feature type="domain" description="WAP" evidence="5">
    <location>
        <begin position="8"/>
        <end position="52"/>
    </location>
</feature>
<evidence type="ECO:0000256" key="2">
    <source>
        <dbReference type="PROSITE-ProRule" id="PRU00500"/>
    </source>
</evidence>
<dbReference type="SUPFAM" id="SSF57256">
    <property type="entry name" value="Elafin-like"/>
    <property type="match status" value="2"/>
</dbReference>
<reference evidence="6 7" key="2">
    <citation type="submission" date="2018-11" db="EMBL/GenBank/DDBJ databases">
        <authorList>
            <consortium name="Pathogen Informatics"/>
        </authorList>
    </citation>
    <scope>NUCLEOTIDE SEQUENCE [LARGE SCALE GENOMIC DNA]</scope>
</reference>
<dbReference type="PANTHER" id="PTHR19441:SF95">
    <property type="entry name" value="PERLWAPIN ISOFORM X1"/>
    <property type="match status" value="1"/>
</dbReference>